<dbReference type="EMBL" id="CP092365">
    <property type="protein sequence ID" value="ULN54392.1"/>
    <property type="molecule type" value="Genomic_DNA"/>
</dbReference>
<name>A0ABY3U9J9_9MYCO</name>
<keyword evidence="3" id="KW-1185">Reference proteome</keyword>
<organism evidence="2 3">
    <name type="scientific">Mycolicibacillus parakoreensis</name>
    <dbReference type="NCBI Taxonomy" id="1069221"/>
    <lineage>
        <taxon>Bacteria</taxon>
        <taxon>Bacillati</taxon>
        <taxon>Actinomycetota</taxon>
        <taxon>Actinomycetes</taxon>
        <taxon>Mycobacteriales</taxon>
        <taxon>Mycobacteriaceae</taxon>
        <taxon>Mycolicibacillus</taxon>
    </lineage>
</organism>
<feature type="transmembrane region" description="Helical" evidence="1">
    <location>
        <begin position="46"/>
        <end position="67"/>
    </location>
</feature>
<evidence type="ECO:0000256" key="1">
    <source>
        <dbReference type="SAM" id="Phobius"/>
    </source>
</evidence>
<keyword evidence="1" id="KW-0472">Membrane</keyword>
<keyword evidence="1" id="KW-1133">Transmembrane helix</keyword>
<dbReference type="RefSeq" id="WP_240172588.1">
    <property type="nucleotide sequence ID" value="NZ_CP092365.1"/>
</dbReference>
<protein>
    <submittedName>
        <fullName evidence="2">Uncharacterized protein</fullName>
    </submittedName>
</protein>
<accession>A0ABY3U9J9</accession>
<reference evidence="2" key="1">
    <citation type="submission" date="2022-08" db="EMBL/GenBank/DDBJ databases">
        <title>Complete genome sequence of 14 non-tuberculosis mycobacteria type-strains.</title>
        <authorList>
            <person name="Igarashi Y."/>
            <person name="Osugi A."/>
            <person name="Mitarai S."/>
        </authorList>
    </citation>
    <scope>NUCLEOTIDE SEQUENCE</scope>
    <source>
        <strain evidence="2">DSM 45575</strain>
    </source>
</reference>
<gene>
    <name evidence="2" type="ORF">MIU77_09245</name>
</gene>
<evidence type="ECO:0000313" key="2">
    <source>
        <dbReference type="EMBL" id="ULN54392.1"/>
    </source>
</evidence>
<sequence length="77" mass="7501">MTTAELLRTDIPVAGVPWPVHKLVALAVGVVTLALIGLLSGAAAPAVLSAAAVTAAVWAALAALRAAGRHGGPATRS</sequence>
<proteinExistence type="predicted"/>
<dbReference type="Proteomes" id="UP001055200">
    <property type="component" value="Chromosome"/>
</dbReference>
<keyword evidence="1" id="KW-0812">Transmembrane</keyword>
<evidence type="ECO:0000313" key="3">
    <source>
        <dbReference type="Proteomes" id="UP001055200"/>
    </source>
</evidence>
<feature type="transmembrane region" description="Helical" evidence="1">
    <location>
        <begin position="20"/>
        <end position="39"/>
    </location>
</feature>